<comment type="similarity">
    <text evidence="2 12">Belongs to the ALAD family.</text>
</comment>
<evidence type="ECO:0000313" key="13">
    <source>
        <dbReference type="EMBL" id="ACL32780.1"/>
    </source>
</evidence>
<dbReference type="UniPathway" id="UPA00251">
    <property type="reaction ID" value="UER00318"/>
</dbReference>
<feature type="active site" description="Schiff-base intermediate with substrate" evidence="9">
    <location>
        <position position="260"/>
    </location>
</feature>
<dbReference type="GO" id="GO:0005829">
    <property type="term" value="C:cytosol"/>
    <property type="evidence" value="ECO:0007669"/>
    <property type="project" value="TreeGrafter"/>
</dbReference>
<dbReference type="PIRSF" id="PIRSF001415">
    <property type="entry name" value="Porphbilin_synth"/>
    <property type="match status" value="1"/>
</dbReference>
<dbReference type="PATRIC" id="fig|557723.8.peg.1167"/>
<evidence type="ECO:0000256" key="9">
    <source>
        <dbReference type="PIRSR" id="PIRSR001415-1"/>
    </source>
</evidence>
<keyword evidence="7 11" id="KW-0627">Porphyrin biosynthesis</keyword>
<protein>
    <recommendedName>
        <fullName evidence="4 11">Delta-aminolevulinic acid dehydratase</fullName>
        <ecNumber evidence="3 11">4.2.1.24</ecNumber>
    </recommendedName>
</protein>
<dbReference type="GO" id="GO:0004655">
    <property type="term" value="F:porphobilinogen synthase activity"/>
    <property type="evidence" value="ECO:0007669"/>
    <property type="project" value="UniProtKB-EC"/>
</dbReference>
<reference evidence="13 14" key="1">
    <citation type="journal article" date="2009" name="J. Bacteriol.">
        <title>Complete genome sequence of Haemophilus parasuis SH0165.</title>
        <authorList>
            <person name="Yue M."/>
            <person name="Yang F."/>
            <person name="Yang J."/>
            <person name="Bei W."/>
            <person name="Cai X."/>
            <person name="Chen L."/>
            <person name="Dong J."/>
            <person name="Zhou R."/>
            <person name="Jin M."/>
            <person name="Jin Q."/>
            <person name="Chen H."/>
        </authorList>
    </citation>
    <scope>NUCLEOTIDE SEQUENCE [LARGE SCALE GENOMIC DNA]</scope>
    <source>
        <strain evidence="13 14">SH0165</strain>
    </source>
</reference>
<feature type="active site" description="Schiff-base intermediate with substrate" evidence="9">
    <location>
        <position position="205"/>
    </location>
</feature>
<evidence type="ECO:0000256" key="5">
    <source>
        <dbReference type="ARBA" id="ARBA00023133"/>
    </source>
</evidence>
<evidence type="ECO:0000256" key="3">
    <source>
        <dbReference type="ARBA" id="ARBA00012053"/>
    </source>
</evidence>
<dbReference type="GeneID" id="66618134"/>
<name>B8F628_GLAP5</name>
<organism evidence="13 14">
    <name type="scientific">Glaesserella parasuis serovar 5 (strain SH0165)</name>
    <name type="common">Haemophilus parasuis</name>
    <dbReference type="NCBI Taxonomy" id="557723"/>
    <lineage>
        <taxon>Bacteria</taxon>
        <taxon>Pseudomonadati</taxon>
        <taxon>Pseudomonadota</taxon>
        <taxon>Gammaproteobacteria</taxon>
        <taxon>Pasteurellales</taxon>
        <taxon>Pasteurellaceae</taxon>
        <taxon>Glaesserella</taxon>
    </lineage>
</organism>
<dbReference type="InterPro" id="IPR001731">
    <property type="entry name" value="ALAD"/>
</dbReference>
<dbReference type="EC" id="4.2.1.24" evidence="3 11"/>
<evidence type="ECO:0000256" key="1">
    <source>
        <dbReference type="ARBA" id="ARBA00004694"/>
    </source>
</evidence>
<dbReference type="EMBL" id="CP001321">
    <property type="protein sequence ID" value="ACL32780.1"/>
    <property type="molecule type" value="Genomic_DNA"/>
</dbReference>
<dbReference type="GO" id="GO:0008270">
    <property type="term" value="F:zinc ion binding"/>
    <property type="evidence" value="ECO:0007669"/>
    <property type="project" value="TreeGrafter"/>
</dbReference>
<evidence type="ECO:0000256" key="4">
    <source>
        <dbReference type="ARBA" id="ARBA00020771"/>
    </source>
</evidence>
<comment type="pathway">
    <text evidence="1">Porphyrin-containing compound metabolism; protoporphyrin-IX biosynthesis; coproporphyrinogen-III from 5-aminolevulinate: step 1/4.</text>
</comment>
<evidence type="ECO:0000256" key="8">
    <source>
        <dbReference type="ARBA" id="ARBA00047651"/>
    </source>
</evidence>
<dbReference type="Pfam" id="PF00490">
    <property type="entry name" value="ALAD"/>
    <property type="match status" value="1"/>
</dbReference>
<dbReference type="SMART" id="SM01004">
    <property type="entry name" value="ALAD"/>
    <property type="match status" value="1"/>
</dbReference>
<dbReference type="PANTHER" id="PTHR11458">
    <property type="entry name" value="DELTA-AMINOLEVULINIC ACID DEHYDRATASE"/>
    <property type="match status" value="1"/>
</dbReference>
<dbReference type="CDD" id="cd04823">
    <property type="entry name" value="ALAD_PBGS_aspartate_rich"/>
    <property type="match status" value="1"/>
</dbReference>
<comment type="catalytic activity">
    <reaction evidence="8 11">
        <text>2 5-aminolevulinate = porphobilinogen + 2 H2O + H(+)</text>
        <dbReference type="Rhea" id="RHEA:24064"/>
        <dbReference type="ChEBI" id="CHEBI:15377"/>
        <dbReference type="ChEBI" id="CHEBI:15378"/>
        <dbReference type="ChEBI" id="CHEBI:58126"/>
        <dbReference type="ChEBI" id="CHEBI:356416"/>
        <dbReference type="EC" id="4.2.1.24"/>
    </reaction>
</comment>
<comment type="subunit">
    <text evidence="11">Homooctamer.</text>
</comment>
<evidence type="ECO:0000256" key="2">
    <source>
        <dbReference type="ARBA" id="ARBA00008055"/>
    </source>
</evidence>
<dbReference type="InterPro" id="IPR030656">
    <property type="entry name" value="ALAD_AS"/>
</dbReference>
<dbReference type="GO" id="GO:0006782">
    <property type="term" value="P:protoporphyrinogen IX biosynthetic process"/>
    <property type="evidence" value="ECO:0007669"/>
    <property type="project" value="UniProtKB-UniPathway"/>
</dbReference>
<dbReference type="AlphaFoldDB" id="B8F628"/>
<keyword evidence="6 11" id="KW-0456">Lyase</keyword>
<evidence type="ECO:0000313" key="14">
    <source>
        <dbReference type="Proteomes" id="UP000006743"/>
    </source>
</evidence>
<dbReference type="HOGENOM" id="CLU_035731_0_0_6"/>
<dbReference type="PROSITE" id="PS00169">
    <property type="entry name" value="D_ALA_DEHYDRATASE"/>
    <property type="match status" value="1"/>
</dbReference>
<dbReference type="InterPro" id="IPR013785">
    <property type="entry name" value="Aldolase_TIM"/>
</dbReference>
<evidence type="ECO:0000256" key="7">
    <source>
        <dbReference type="ARBA" id="ARBA00023244"/>
    </source>
</evidence>
<keyword evidence="14" id="KW-1185">Reference proteome</keyword>
<dbReference type="Gene3D" id="3.20.20.70">
    <property type="entry name" value="Aldolase class I"/>
    <property type="match status" value="1"/>
</dbReference>
<dbReference type="RefSeq" id="WP_010786187.1">
    <property type="nucleotide sequence ID" value="NC_011852.1"/>
</dbReference>
<dbReference type="SUPFAM" id="SSF51569">
    <property type="entry name" value="Aldolase"/>
    <property type="match status" value="1"/>
</dbReference>
<keyword evidence="10" id="KW-0460">Magnesium</keyword>
<gene>
    <name evidence="13" type="primary">hemB</name>
    <name evidence="13" type="ordered locus">HAPS_1171</name>
</gene>
<accession>B8F628</accession>
<evidence type="ECO:0000256" key="11">
    <source>
        <dbReference type="RuleBase" id="RU000515"/>
    </source>
</evidence>
<dbReference type="NCBIfam" id="NF006762">
    <property type="entry name" value="PRK09283.1"/>
    <property type="match status" value="1"/>
</dbReference>
<evidence type="ECO:0000256" key="10">
    <source>
        <dbReference type="PIRSR" id="PIRSR001415-5"/>
    </source>
</evidence>
<dbReference type="PANTHER" id="PTHR11458:SF0">
    <property type="entry name" value="DELTA-AMINOLEVULINIC ACID DEHYDRATASE"/>
    <property type="match status" value="1"/>
</dbReference>
<keyword evidence="10" id="KW-0479">Metal-binding</keyword>
<dbReference type="STRING" id="557723.HAPS_1171"/>
<dbReference type="PRINTS" id="PR00144">
    <property type="entry name" value="DALDHYDRTASE"/>
</dbReference>
<dbReference type="FunFam" id="3.20.20.70:FF:000019">
    <property type="entry name" value="Delta-aminolevulinic acid dehydratase"/>
    <property type="match status" value="1"/>
</dbReference>
<sequence>MTQYLSTSFPAHRPRRLRKHDFSRRLVAENTLTASDLIYPVFIIEGENQRVKVPSMPGVERLTLDQLLIEAELLVKYGVPAIALFPVVGDAKKSLMAEEAYNPDGLAQRAVRALKQAFGEKLGVITDVALDPFTTHGQDGIIDEDGYVVNDITTEILVKQALSHAQAGADIVAPSDMMDGRIGAIRQALEAHGFINTQIMAYSAKYASNYYGPFRDAVGSAGNLKGGNKKTYQLDPANGNEGLHEVALDIQEGADMVMVKPGMPYLDLVYRVKETFGVPTFAYQVSGEYAMHMSAIQNGWLKEKECIMESLLCFKRAGADGILTYFAKQVAEWLYQEKYK</sequence>
<dbReference type="KEGG" id="hap:HAPS_1171"/>
<dbReference type="Proteomes" id="UP000006743">
    <property type="component" value="Chromosome"/>
</dbReference>
<evidence type="ECO:0000256" key="12">
    <source>
        <dbReference type="RuleBase" id="RU004161"/>
    </source>
</evidence>
<feature type="binding site" evidence="10">
    <location>
        <position position="245"/>
    </location>
    <ligand>
        <name>Mg(2+)</name>
        <dbReference type="ChEBI" id="CHEBI:18420"/>
    </ligand>
</feature>
<evidence type="ECO:0000256" key="6">
    <source>
        <dbReference type="ARBA" id="ARBA00023239"/>
    </source>
</evidence>
<keyword evidence="5" id="KW-0350">Heme biosynthesis</keyword>
<proteinExistence type="inferred from homology"/>